<dbReference type="InterPro" id="IPR007263">
    <property type="entry name" value="DCC1-like"/>
</dbReference>
<evidence type="ECO:0000313" key="3">
    <source>
        <dbReference type="Proteomes" id="UP000007519"/>
    </source>
</evidence>
<dbReference type="KEGG" id="sgn:SGRA_2281"/>
<dbReference type="Proteomes" id="UP000007519">
    <property type="component" value="Chromosome"/>
</dbReference>
<dbReference type="PANTHER" id="PTHR33639">
    <property type="entry name" value="THIOL-DISULFIDE OXIDOREDUCTASE DCC"/>
    <property type="match status" value="1"/>
</dbReference>
<dbReference type="PANTHER" id="PTHR33639:SF2">
    <property type="entry name" value="DUF393 DOMAIN-CONTAINING PROTEIN"/>
    <property type="match status" value="1"/>
</dbReference>
<dbReference type="eggNOG" id="COG3011">
    <property type="taxonomic scope" value="Bacteria"/>
</dbReference>
<evidence type="ECO:0000313" key="2">
    <source>
        <dbReference type="EMBL" id="AFC25010.1"/>
    </source>
</evidence>
<proteinExistence type="predicted"/>
<keyword evidence="3" id="KW-1185">Reference proteome</keyword>
<dbReference type="AlphaFoldDB" id="H6L426"/>
<evidence type="ECO:0000256" key="1">
    <source>
        <dbReference type="SAM" id="Phobius"/>
    </source>
</evidence>
<keyword evidence="1" id="KW-1133">Transmembrane helix</keyword>
<accession>H6L426</accession>
<dbReference type="InterPro" id="IPR052927">
    <property type="entry name" value="DCC_oxidoreductase"/>
</dbReference>
<dbReference type="HOGENOM" id="CLU_092206_2_1_10"/>
<protein>
    <submittedName>
        <fullName evidence="2">Thiol-disulfide oxidoreductase DCC</fullName>
    </submittedName>
</protein>
<dbReference type="EMBL" id="CP002831">
    <property type="protein sequence ID" value="AFC25010.1"/>
    <property type="molecule type" value="Genomic_DNA"/>
</dbReference>
<name>H6L426_SAPGL</name>
<keyword evidence="1" id="KW-0812">Transmembrane</keyword>
<dbReference type="Pfam" id="PF04134">
    <property type="entry name" value="DCC1-like"/>
    <property type="match status" value="1"/>
</dbReference>
<feature type="transmembrane region" description="Helical" evidence="1">
    <location>
        <begin position="75"/>
        <end position="96"/>
    </location>
</feature>
<dbReference type="STRING" id="984262.SGRA_2281"/>
<dbReference type="RefSeq" id="WP_015692625.1">
    <property type="nucleotide sequence ID" value="NC_016940.1"/>
</dbReference>
<dbReference type="GO" id="GO:0015035">
    <property type="term" value="F:protein-disulfide reductase activity"/>
    <property type="evidence" value="ECO:0007669"/>
    <property type="project" value="InterPro"/>
</dbReference>
<dbReference type="OrthoDB" id="9785438at2"/>
<reference evidence="2 3" key="1">
    <citation type="journal article" date="2012" name="Stand. Genomic Sci.">
        <title>Complete genome sequencing and analysis of Saprospira grandis str. Lewin, a predatory marine bacterium.</title>
        <authorList>
            <person name="Saw J.H."/>
            <person name="Yuryev A."/>
            <person name="Kanbe M."/>
            <person name="Hou S."/>
            <person name="Young A.G."/>
            <person name="Aizawa S."/>
            <person name="Alam M."/>
        </authorList>
    </citation>
    <scope>NUCLEOTIDE SEQUENCE [LARGE SCALE GENOMIC DNA]</scope>
    <source>
        <strain evidence="2 3">Lewin</strain>
    </source>
</reference>
<keyword evidence="1" id="KW-0472">Membrane</keyword>
<gene>
    <name evidence="2" type="ordered locus">SGRA_2281</name>
</gene>
<organism evidence="2 3">
    <name type="scientific">Saprospira grandis (strain Lewin)</name>
    <dbReference type="NCBI Taxonomy" id="984262"/>
    <lineage>
        <taxon>Bacteria</taxon>
        <taxon>Pseudomonadati</taxon>
        <taxon>Bacteroidota</taxon>
        <taxon>Saprospiria</taxon>
        <taxon>Saprospirales</taxon>
        <taxon>Saprospiraceae</taxon>
        <taxon>Saprospira</taxon>
    </lineage>
</organism>
<sequence length="135" mass="15804">MPKDTKAILLFDGVCHLCEKSVQFVLQRDRQAKVHFAALQSEAGQRILAQQQLAQSDFKSLVLVEDGQAYLGSTAALRLLCLLPFPWPIFGVFLWLPRFLRDPVYYWISKNRYRWFGQKEHCMLPKADWQDRFLS</sequence>